<gene>
    <name evidence="5" type="ORF">E4633_05690</name>
</gene>
<dbReference type="AlphaFoldDB" id="A0A4S1CME3"/>
<comment type="subcellular location">
    <subcellularLocation>
        <location evidence="1">Membrane</location>
    </subcellularLocation>
</comment>
<keyword evidence="6" id="KW-1185">Reference proteome</keyword>
<name>A0A4S1CME3_9BACT</name>
<accession>A0A4S1CME3</accession>
<organism evidence="5 6">
    <name type="scientific">Geomonas terrae</name>
    <dbReference type="NCBI Taxonomy" id="2562681"/>
    <lineage>
        <taxon>Bacteria</taxon>
        <taxon>Pseudomonadati</taxon>
        <taxon>Thermodesulfobacteriota</taxon>
        <taxon>Desulfuromonadia</taxon>
        <taxon>Geobacterales</taxon>
        <taxon>Geobacteraceae</taxon>
        <taxon>Geomonas</taxon>
    </lineage>
</organism>
<feature type="chain" id="PRO_5020681802" description="Bacterial surface antigen (D15) domain-containing protein" evidence="3">
    <location>
        <begin position="19"/>
        <end position="410"/>
    </location>
</feature>
<feature type="domain" description="Bacterial surface antigen (D15)" evidence="4">
    <location>
        <begin position="103"/>
        <end position="362"/>
    </location>
</feature>
<dbReference type="Pfam" id="PF01103">
    <property type="entry name" value="Omp85"/>
    <property type="match status" value="1"/>
</dbReference>
<proteinExistence type="predicted"/>
<evidence type="ECO:0000256" key="2">
    <source>
        <dbReference type="ARBA" id="ARBA00023136"/>
    </source>
</evidence>
<protein>
    <recommendedName>
        <fullName evidence="4">Bacterial surface antigen (D15) domain-containing protein</fullName>
    </recommendedName>
</protein>
<comment type="caution">
    <text evidence="5">The sequence shown here is derived from an EMBL/GenBank/DDBJ whole genome shotgun (WGS) entry which is preliminary data.</text>
</comment>
<reference evidence="5 6" key="1">
    <citation type="submission" date="2019-04" db="EMBL/GenBank/DDBJ databases">
        <title>Geobacter oryzae sp. nov., ferric-reducing bacteria isolated from paddy soil.</title>
        <authorList>
            <person name="Xu Z."/>
            <person name="Masuda Y."/>
            <person name="Itoh H."/>
            <person name="Senoo K."/>
        </authorList>
    </citation>
    <scope>NUCLEOTIDE SEQUENCE [LARGE SCALE GENOMIC DNA]</scope>
    <source>
        <strain evidence="5 6">Red111</strain>
    </source>
</reference>
<dbReference type="Gene3D" id="2.40.160.50">
    <property type="entry name" value="membrane protein fhac: a member of the omp85/tpsb transporter family"/>
    <property type="match status" value="1"/>
</dbReference>
<dbReference type="PROSITE" id="PS51257">
    <property type="entry name" value="PROKAR_LIPOPROTEIN"/>
    <property type="match status" value="1"/>
</dbReference>
<sequence length="410" mass="44872">MRAFSILFSILFSLLAGCTSFIPSTVLPTSSPAQPYTKMVTIPLPVIATSPNEGVTYGALTAFLLHNEKDEVSALFAPQLNQNENFGTTGTIYGAMYPSPLRSIEFNLSKSTRVNEDYEVRVRDQHLMEQKLELNAFLYSFTDGSARFFGFGSESKAVDETNFADREYGFTASAGYPILTNTILFLGDRVRKLTVDEGAVKKLQYLRDHFTVDEIPGSDGFATHAQSISVVYSTLDAPAMASSGVRARLTLEGSLAGLGSTAGFGRYEGELKGFFPVPDTRFISAGRVAFGQTRGSSIPFLERSILGGENTLRGFGKNRFIDNSYVLCNLEERIRLFRWEVFDVRADWELAPFVDIGGVMDSFGDLRVGNLEVNPGVGFRAVVRPNILGRIDVGFGKDGAAVFVGLGYPF</sequence>
<evidence type="ECO:0000256" key="3">
    <source>
        <dbReference type="SAM" id="SignalP"/>
    </source>
</evidence>
<evidence type="ECO:0000313" key="6">
    <source>
        <dbReference type="Proteomes" id="UP000306416"/>
    </source>
</evidence>
<evidence type="ECO:0000259" key="4">
    <source>
        <dbReference type="Pfam" id="PF01103"/>
    </source>
</evidence>
<dbReference type="EMBL" id="SRSC01000001">
    <property type="protein sequence ID" value="TGU74949.1"/>
    <property type="molecule type" value="Genomic_DNA"/>
</dbReference>
<keyword evidence="3" id="KW-0732">Signal</keyword>
<evidence type="ECO:0000256" key="1">
    <source>
        <dbReference type="ARBA" id="ARBA00004370"/>
    </source>
</evidence>
<dbReference type="RefSeq" id="WP_135869266.1">
    <property type="nucleotide sequence ID" value="NZ_SRSC01000001.1"/>
</dbReference>
<dbReference type="InterPro" id="IPR000184">
    <property type="entry name" value="Bac_surfAg_D15"/>
</dbReference>
<evidence type="ECO:0000313" key="5">
    <source>
        <dbReference type="EMBL" id="TGU74949.1"/>
    </source>
</evidence>
<dbReference type="GO" id="GO:0019867">
    <property type="term" value="C:outer membrane"/>
    <property type="evidence" value="ECO:0007669"/>
    <property type="project" value="InterPro"/>
</dbReference>
<keyword evidence="2" id="KW-0472">Membrane</keyword>
<feature type="signal peptide" evidence="3">
    <location>
        <begin position="1"/>
        <end position="18"/>
    </location>
</feature>
<dbReference type="Proteomes" id="UP000306416">
    <property type="component" value="Unassembled WGS sequence"/>
</dbReference>